<accession>A0A1F5TH13</accession>
<gene>
    <name evidence="1" type="ORF">A2482_03985</name>
</gene>
<comment type="caution">
    <text evidence="1">The sequence shown here is derived from an EMBL/GenBank/DDBJ whole genome shotgun (WGS) entry which is preliminary data.</text>
</comment>
<protein>
    <submittedName>
        <fullName evidence="1">Uncharacterized protein</fullName>
    </submittedName>
</protein>
<proteinExistence type="predicted"/>
<sequence length="104" mass="11938">MKKFDLRDVVFSGASFVETYKDGTTLEWEVVSGGVNQGSFGFHLTRNYRAAGKAAVFYLALFSEMVRVKDRTITFTRRRKNSPEPGQFPDQPWPEVQKVVVTWK</sequence>
<dbReference type="Proteomes" id="UP000178656">
    <property type="component" value="Unassembled WGS sequence"/>
</dbReference>
<dbReference type="EMBL" id="MFGM01000006">
    <property type="protein sequence ID" value="OGF38210.1"/>
    <property type="molecule type" value="Genomic_DNA"/>
</dbReference>
<organism evidence="1 2">
    <name type="scientific">Candidatus Falkowbacteria bacterium RIFOXYC2_FULL_48_21</name>
    <dbReference type="NCBI Taxonomy" id="1798005"/>
    <lineage>
        <taxon>Bacteria</taxon>
        <taxon>Candidatus Falkowiibacteriota</taxon>
    </lineage>
</organism>
<evidence type="ECO:0000313" key="2">
    <source>
        <dbReference type="Proteomes" id="UP000178656"/>
    </source>
</evidence>
<name>A0A1F5TH13_9BACT</name>
<evidence type="ECO:0000313" key="1">
    <source>
        <dbReference type="EMBL" id="OGF38210.1"/>
    </source>
</evidence>
<dbReference type="AlphaFoldDB" id="A0A1F5TH13"/>
<reference evidence="1 2" key="1">
    <citation type="journal article" date="2016" name="Nat. Commun.">
        <title>Thousands of microbial genomes shed light on interconnected biogeochemical processes in an aquifer system.</title>
        <authorList>
            <person name="Anantharaman K."/>
            <person name="Brown C.T."/>
            <person name="Hug L.A."/>
            <person name="Sharon I."/>
            <person name="Castelle C.J."/>
            <person name="Probst A.J."/>
            <person name="Thomas B.C."/>
            <person name="Singh A."/>
            <person name="Wilkins M.J."/>
            <person name="Karaoz U."/>
            <person name="Brodie E.L."/>
            <person name="Williams K.H."/>
            <person name="Hubbard S.S."/>
            <person name="Banfield J.F."/>
        </authorList>
    </citation>
    <scope>NUCLEOTIDE SEQUENCE [LARGE SCALE GENOMIC DNA]</scope>
</reference>